<dbReference type="InterPro" id="IPR013249">
    <property type="entry name" value="RNA_pol_sigma70_r4_t2"/>
</dbReference>
<keyword evidence="3" id="KW-0731">Sigma factor</keyword>
<evidence type="ECO:0000313" key="9">
    <source>
        <dbReference type="Proteomes" id="UP000727962"/>
    </source>
</evidence>
<keyword evidence="4" id="KW-0238">DNA-binding</keyword>
<dbReference type="InterPro" id="IPR013324">
    <property type="entry name" value="RNA_pol_sigma_r3/r4-like"/>
</dbReference>
<dbReference type="InterPro" id="IPR039425">
    <property type="entry name" value="RNA_pol_sigma-70-like"/>
</dbReference>
<protein>
    <submittedName>
        <fullName evidence="8">Sigma-70 family RNA polymerase sigma factor</fullName>
    </submittedName>
</protein>
<dbReference type="SUPFAM" id="SSF88946">
    <property type="entry name" value="Sigma2 domain of RNA polymerase sigma factors"/>
    <property type="match status" value="1"/>
</dbReference>
<proteinExistence type="inferred from homology"/>
<dbReference type="PANTHER" id="PTHR43133:SF8">
    <property type="entry name" value="RNA POLYMERASE SIGMA FACTOR HI_1459-RELATED"/>
    <property type="match status" value="1"/>
</dbReference>
<evidence type="ECO:0000256" key="3">
    <source>
        <dbReference type="ARBA" id="ARBA00023082"/>
    </source>
</evidence>
<comment type="similarity">
    <text evidence="1">Belongs to the sigma-70 factor family. ECF subfamily.</text>
</comment>
<evidence type="ECO:0000259" key="6">
    <source>
        <dbReference type="Pfam" id="PF04542"/>
    </source>
</evidence>
<gene>
    <name evidence="8" type="ORF">HYR64_03275</name>
</gene>
<dbReference type="Pfam" id="PF08281">
    <property type="entry name" value="Sigma70_r4_2"/>
    <property type="match status" value="1"/>
</dbReference>
<dbReference type="GO" id="GO:0006352">
    <property type="term" value="P:DNA-templated transcription initiation"/>
    <property type="evidence" value="ECO:0007669"/>
    <property type="project" value="InterPro"/>
</dbReference>
<evidence type="ECO:0000256" key="1">
    <source>
        <dbReference type="ARBA" id="ARBA00010641"/>
    </source>
</evidence>
<dbReference type="InterPro" id="IPR036388">
    <property type="entry name" value="WH-like_DNA-bd_sf"/>
</dbReference>
<reference evidence="8" key="1">
    <citation type="submission" date="2020-07" db="EMBL/GenBank/DDBJ databases">
        <title>Huge and variable diversity of episymbiotic CPR bacteria and DPANN archaea in groundwater ecosystems.</title>
        <authorList>
            <person name="He C.Y."/>
            <person name="Keren R."/>
            <person name="Whittaker M."/>
            <person name="Farag I.F."/>
            <person name="Doudna J."/>
            <person name="Cate J.H.D."/>
            <person name="Banfield J.F."/>
        </authorList>
    </citation>
    <scope>NUCLEOTIDE SEQUENCE</scope>
    <source>
        <strain evidence="8">NC_groundwater_17_Pr7_B-0.1um_64_12</strain>
    </source>
</reference>
<comment type="caution">
    <text evidence="8">The sequence shown here is derived from an EMBL/GenBank/DDBJ whole genome shotgun (WGS) entry which is preliminary data.</text>
</comment>
<dbReference type="Gene3D" id="1.10.10.10">
    <property type="entry name" value="Winged helix-like DNA-binding domain superfamily/Winged helix DNA-binding domain"/>
    <property type="match status" value="1"/>
</dbReference>
<dbReference type="GO" id="GO:0003677">
    <property type="term" value="F:DNA binding"/>
    <property type="evidence" value="ECO:0007669"/>
    <property type="project" value="UniProtKB-KW"/>
</dbReference>
<name>A0A931LRR0_FIMGI</name>
<dbReference type="EMBL" id="JACOSL010000022">
    <property type="protein sequence ID" value="MBI1756109.1"/>
    <property type="molecule type" value="Genomic_DNA"/>
</dbReference>
<dbReference type="Proteomes" id="UP000727962">
    <property type="component" value="Unassembled WGS sequence"/>
</dbReference>
<feature type="domain" description="RNA polymerase sigma-70 region 2" evidence="6">
    <location>
        <begin position="40"/>
        <end position="106"/>
    </location>
</feature>
<keyword evidence="5" id="KW-0804">Transcription</keyword>
<evidence type="ECO:0000256" key="4">
    <source>
        <dbReference type="ARBA" id="ARBA00023125"/>
    </source>
</evidence>
<evidence type="ECO:0000313" key="8">
    <source>
        <dbReference type="EMBL" id="MBI1756109.1"/>
    </source>
</evidence>
<dbReference type="GO" id="GO:0016987">
    <property type="term" value="F:sigma factor activity"/>
    <property type="evidence" value="ECO:0007669"/>
    <property type="project" value="UniProtKB-KW"/>
</dbReference>
<sequence length="189" mass="21850">MAASFFQPRIVAGGAAEAAIRERQWVCRCREGDETAMTALISRHRGRLVRTATNLLRDRHEAEDVSQDAFLKAFREIQKLRDDRAFSGYLYRICVRLCMDRLRSRRPEVVEFDSIQPHSGGAVEDRVVVERLLTQLPAELRTTLVLREMEQLSYEEVAEAMHVPVGTVRSRLHTARERFRKLWIEAVAE</sequence>
<dbReference type="AlphaFoldDB" id="A0A931LRR0"/>
<dbReference type="Gene3D" id="1.10.1740.10">
    <property type="match status" value="1"/>
</dbReference>
<keyword evidence="2" id="KW-0805">Transcription regulation</keyword>
<evidence type="ECO:0000256" key="5">
    <source>
        <dbReference type="ARBA" id="ARBA00023163"/>
    </source>
</evidence>
<dbReference type="InterPro" id="IPR007627">
    <property type="entry name" value="RNA_pol_sigma70_r2"/>
</dbReference>
<dbReference type="InterPro" id="IPR013325">
    <property type="entry name" value="RNA_pol_sigma_r2"/>
</dbReference>
<feature type="domain" description="RNA polymerase sigma factor 70 region 4 type 2" evidence="7">
    <location>
        <begin position="129"/>
        <end position="178"/>
    </location>
</feature>
<dbReference type="Pfam" id="PF04542">
    <property type="entry name" value="Sigma70_r2"/>
    <property type="match status" value="1"/>
</dbReference>
<evidence type="ECO:0000259" key="7">
    <source>
        <dbReference type="Pfam" id="PF08281"/>
    </source>
</evidence>
<evidence type="ECO:0000256" key="2">
    <source>
        <dbReference type="ARBA" id="ARBA00023015"/>
    </source>
</evidence>
<dbReference type="CDD" id="cd06171">
    <property type="entry name" value="Sigma70_r4"/>
    <property type="match status" value="1"/>
</dbReference>
<dbReference type="SUPFAM" id="SSF88659">
    <property type="entry name" value="Sigma3 and sigma4 domains of RNA polymerase sigma factors"/>
    <property type="match status" value="1"/>
</dbReference>
<dbReference type="PANTHER" id="PTHR43133">
    <property type="entry name" value="RNA POLYMERASE ECF-TYPE SIGMA FACTO"/>
    <property type="match status" value="1"/>
</dbReference>
<accession>A0A931LRR0</accession>
<organism evidence="8 9">
    <name type="scientific">Fimbriimonas ginsengisoli</name>
    <dbReference type="NCBI Taxonomy" id="1005039"/>
    <lineage>
        <taxon>Bacteria</taxon>
        <taxon>Bacillati</taxon>
        <taxon>Armatimonadota</taxon>
        <taxon>Fimbriimonadia</taxon>
        <taxon>Fimbriimonadales</taxon>
        <taxon>Fimbriimonadaceae</taxon>
        <taxon>Fimbriimonas</taxon>
    </lineage>
</organism>
<dbReference type="InterPro" id="IPR014284">
    <property type="entry name" value="RNA_pol_sigma-70_dom"/>
</dbReference>
<dbReference type="NCBIfam" id="TIGR02937">
    <property type="entry name" value="sigma70-ECF"/>
    <property type="match status" value="1"/>
</dbReference>